<proteinExistence type="predicted"/>
<organism evidence="1 2">
    <name type="scientific">Hydrobacter penzbergensis</name>
    <dbReference type="NCBI Taxonomy" id="1235997"/>
    <lineage>
        <taxon>Bacteria</taxon>
        <taxon>Pseudomonadati</taxon>
        <taxon>Bacteroidota</taxon>
        <taxon>Chitinophagia</taxon>
        <taxon>Chitinophagales</taxon>
        <taxon>Chitinophagaceae</taxon>
        <taxon>Hydrobacter</taxon>
    </lineage>
</organism>
<gene>
    <name evidence="1" type="ORF">SAMN05444410_1012</name>
</gene>
<evidence type="ECO:0000313" key="1">
    <source>
        <dbReference type="EMBL" id="SDW01174.1"/>
    </source>
</evidence>
<sequence>MSKRRGHLWCGFLGERVTIAGQAILYMKGTYSLS</sequence>
<dbReference type="SUPFAM" id="SSF54506">
    <property type="entry name" value="Diaminopimelate epimerase-like"/>
    <property type="match status" value="1"/>
</dbReference>
<evidence type="ECO:0000313" key="2">
    <source>
        <dbReference type="Proteomes" id="UP000198711"/>
    </source>
</evidence>
<reference evidence="1 2" key="1">
    <citation type="submission" date="2016-10" db="EMBL/GenBank/DDBJ databases">
        <authorList>
            <person name="Varghese N."/>
            <person name="Submissions S."/>
        </authorList>
    </citation>
    <scope>NUCLEOTIDE SEQUENCE [LARGE SCALE GENOMIC DNA]</scope>
    <source>
        <strain evidence="1 2">DSM 25353</strain>
    </source>
</reference>
<dbReference type="AlphaFoldDB" id="A0A8X8ICA8"/>
<accession>A0A8X8ICA8</accession>
<protein>
    <submittedName>
        <fullName evidence="1">Uncharacterized protein</fullName>
    </submittedName>
</protein>
<name>A0A8X8ICA8_9BACT</name>
<keyword evidence="2" id="KW-1185">Reference proteome</keyword>
<dbReference type="EMBL" id="FNNO01000001">
    <property type="protein sequence ID" value="SDW01174.1"/>
    <property type="molecule type" value="Genomic_DNA"/>
</dbReference>
<comment type="caution">
    <text evidence="1">The sequence shown here is derived from an EMBL/GenBank/DDBJ whole genome shotgun (WGS) entry which is preliminary data.</text>
</comment>
<dbReference type="Proteomes" id="UP000198711">
    <property type="component" value="Unassembled WGS sequence"/>
</dbReference>